<dbReference type="InterPro" id="IPR012337">
    <property type="entry name" value="RNaseH-like_sf"/>
</dbReference>
<feature type="domain" description="Retroviral polymerase SH3-like" evidence="5">
    <location>
        <begin position="162"/>
        <end position="224"/>
    </location>
</feature>
<keyword evidence="1" id="KW-0479">Metal-binding</keyword>
<dbReference type="InterPro" id="IPR043502">
    <property type="entry name" value="DNA/RNA_pol_sf"/>
</dbReference>
<dbReference type="GO" id="GO:0016787">
    <property type="term" value="F:hydrolase activity"/>
    <property type="evidence" value="ECO:0007669"/>
    <property type="project" value="UniProtKB-KW"/>
</dbReference>
<comment type="caution">
    <text evidence="6">The sequence shown here is derived from an EMBL/GenBank/DDBJ whole genome shotgun (WGS) entry which is preliminary data.</text>
</comment>
<dbReference type="GO" id="GO:0003676">
    <property type="term" value="F:nucleic acid binding"/>
    <property type="evidence" value="ECO:0007669"/>
    <property type="project" value="InterPro"/>
</dbReference>
<feature type="compositionally biased region" description="Polar residues" evidence="3">
    <location>
        <begin position="286"/>
        <end position="295"/>
    </location>
</feature>
<dbReference type="InterPro" id="IPR039537">
    <property type="entry name" value="Retrotran_Ty1/copia-like"/>
</dbReference>
<dbReference type="InterPro" id="IPR036397">
    <property type="entry name" value="RNaseH_sf"/>
</dbReference>
<gene>
    <name evidence="6" type="primary">POLX_954</name>
    <name evidence="6" type="ORF">CK203_049065</name>
</gene>
<sequence length="563" mass="63903">MFPHLFQGLDISEFHCETCELAKHTRVSFPISNKRSSHPFHLIHSDIWGPSTIPNVSGARWFVSLIDDCTQGILHDSLCVNTPQQNGVAERKNGHLLNTTRALLFQGNVPKSYWGEVVLIATYMINRIPSRVLDNKSPVEILKSFYPHFRTSNGLTPRVFGCTAFVHVHSQHRDKLDPRAIKCVFLGYSSTQKGYKCYNPLARKFYIFADVTFTENKPFFHKSSLQGEISMMEDSPYVSFEPLDLPHVSTHGDEEPVSSSVPASVTHNFPQFPKVYSREKAIPEQKQVQESNSDLGNEITVRSDPPLHTQPGETSTNSTDNLDLDLPIVRSDPPLHTQPGETSIDSTDNLDLDFPIAALTKREWKDAMREEMSALEKNKTWEIVERPKGKNIVDCKWIFTLKYKANGSLERHKARLVAKGYTQTYGVDYQETFAPVAKMNTVRILLSLAAHYNWQLLQYDVKNAFLHGDLDEEIYMNIPPGFEENTGNKVCKLKKALYGLKQSPRAWFGRFAKVMKESRYKQSQGDHTLFIKHSATGGVTALLGYVDDIIVTGNDEREKHEVK</sequence>
<dbReference type="InterPro" id="IPR057670">
    <property type="entry name" value="SH3_retrovirus"/>
</dbReference>
<protein>
    <submittedName>
        <fullName evidence="6">Retrovirus-related Pol polyprotein from transposon TNT 1-94</fullName>
    </submittedName>
</protein>
<feature type="compositionally biased region" description="Polar residues" evidence="3">
    <location>
        <begin position="311"/>
        <end position="321"/>
    </location>
</feature>
<dbReference type="Pfam" id="PF25597">
    <property type="entry name" value="SH3_retrovirus"/>
    <property type="match status" value="1"/>
</dbReference>
<name>A0A438HC54_VITVI</name>
<accession>A0A438HC54</accession>
<dbReference type="InterPro" id="IPR013103">
    <property type="entry name" value="RVT_2"/>
</dbReference>
<evidence type="ECO:0000256" key="1">
    <source>
        <dbReference type="ARBA" id="ARBA00022723"/>
    </source>
</evidence>
<dbReference type="SUPFAM" id="SSF53098">
    <property type="entry name" value="Ribonuclease H-like"/>
    <property type="match status" value="1"/>
</dbReference>
<dbReference type="SUPFAM" id="SSF56672">
    <property type="entry name" value="DNA/RNA polymerases"/>
    <property type="match status" value="1"/>
</dbReference>
<proteinExistence type="predicted"/>
<dbReference type="Gene3D" id="3.30.420.10">
    <property type="entry name" value="Ribonuclease H-like superfamily/Ribonuclease H"/>
    <property type="match status" value="1"/>
</dbReference>
<evidence type="ECO:0000313" key="6">
    <source>
        <dbReference type="EMBL" id="RVW82043.1"/>
    </source>
</evidence>
<dbReference type="EMBL" id="QGNW01000245">
    <property type="protein sequence ID" value="RVW82043.1"/>
    <property type="molecule type" value="Genomic_DNA"/>
</dbReference>
<evidence type="ECO:0000256" key="3">
    <source>
        <dbReference type="SAM" id="MobiDB-lite"/>
    </source>
</evidence>
<evidence type="ECO:0000259" key="5">
    <source>
        <dbReference type="Pfam" id="PF25597"/>
    </source>
</evidence>
<organism evidence="6 7">
    <name type="scientific">Vitis vinifera</name>
    <name type="common">Grape</name>
    <dbReference type="NCBI Taxonomy" id="29760"/>
    <lineage>
        <taxon>Eukaryota</taxon>
        <taxon>Viridiplantae</taxon>
        <taxon>Streptophyta</taxon>
        <taxon>Embryophyta</taxon>
        <taxon>Tracheophyta</taxon>
        <taxon>Spermatophyta</taxon>
        <taxon>Magnoliopsida</taxon>
        <taxon>eudicotyledons</taxon>
        <taxon>Gunneridae</taxon>
        <taxon>Pentapetalae</taxon>
        <taxon>rosids</taxon>
        <taxon>Vitales</taxon>
        <taxon>Vitaceae</taxon>
        <taxon>Viteae</taxon>
        <taxon>Vitis</taxon>
    </lineage>
</organism>
<evidence type="ECO:0000313" key="7">
    <source>
        <dbReference type="Proteomes" id="UP000288805"/>
    </source>
</evidence>
<dbReference type="Proteomes" id="UP000288805">
    <property type="component" value="Unassembled WGS sequence"/>
</dbReference>
<dbReference type="GO" id="GO:0046872">
    <property type="term" value="F:metal ion binding"/>
    <property type="evidence" value="ECO:0007669"/>
    <property type="project" value="UniProtKB-KW"/>
</dbReference>
<dbReference type="PANTHER" id="PTHR42648">
    <property type="entry name" value="TRANSPOSASE, PUTATIVE-RELATED"/>
    <property type="match status" value="1"/>
</dbReference>
<dbReference type="Pfam" id="PF07727">
    <property type="entry name" value="RVT_2"/>
    <property type="match status" value="1"/>
</dbReference>
<keyword evidence="2" id="KW-0378">Hydrolase</keyword>
<reference evidence="6 7" key="1">
    <citation type="journal article" date="2018" name="PLoS Genet.">
        <title>Population sequencing reveals clonal diversity and ancestral inbreeding in the grapevine cultivar Chardonnay.</title>
        <authorList>
            <person name="Roach M.J."/>
            <person name="Johnson D.L."/>
            <person name="Bohlmann J."/>
            <person name="van Vuuren H.J."/>
            <person name="Jones S.J."/>
            <person name="Pretorius I.S."/>
            <person name="Schmidt S.A."/>
            <person name="Borneman A.R."/>
        </authorList>
    </citation>
    <scope>NUCLEOTIDE SEQUENCE [LARGE SCALE GENOMIC DNA]</scope>
    <source>
        <strain evidence="7">cv. Chardonnay</strain>
        <tissue evidence="6">Leaf</tissue>
    </source>
</reference>
<feature type="region of interest" description="Disordered" evidence="3">
    <location>
        <begin position="246"/>
        <end position="265"/>
    </location>
</feature>
<feature type="region of interest" description="Disordered" evidence="3">
    <location>
        <begin position="284"/>
        <end position="324"/>
    </location>
</feature>
<evidence type="ECO:0000256" key="2">
    <source>
        <dbReference type="ARBA" id="ARBA00022801"/>
    </source>
</evidence>
<feature type="domain" description="Reverse transcriptase Ty1/copia-type" evidence="4">
    <location>
        <begin position="378"/>
        <end position="563"/>
    </location>
</feature>
<dbReference type="PANTHER" id="PTHR42648:SF28">
    <property type="entry name" value="TRANSPOSON-ENCODED PROTEIN WITH RIBONUCLEASE H-LIKE AND RETROVIRUS ZINC FINGER-LIKE DOMAINS"/>
    <property type="match status" value="1"/>
</dbReference>
<dbReference type="AlphaFoldDB" id="A0A438HC54"/>
<evidence type="ECO:0000259" key="4">
    <source>
        <dbReference type="Pfam" id="PF07727"/>
    </source>
</evidence>